<dbReference type="RefSeq" id="XP_014654213.1">
    <property type="nucleotide sequence ID" value="XM_014798727.1"/>
</dbReference>
<dbReference type="HOGENOM" id="CLU_1563521_0_0_1"/>
<accession>A0A081CLL9</accession>
<name>A0A081CLL9_PSEA2</name>
<gene>
    <name evidence="1" type="ORF">PAN0_019c5793</name>
</gene>
<dbReference type="Proteomes" id="UP000053758">
    <property type="component" value="Unassembled WGS sequence"/>
</dbReference>
<protein>
    <submittedName>
        <fullName evidence="1">Uncharacterized protein</fullName>
    </submittedName>
</protein>
<evidence type="ECO:0000313" key="1">
    <source>
        <dbReference type="EMBL" id="GAK67565.1"/>
    </source>
</evidence>
<dbReference type="OrthoDB" id="10309942at2759"/>
<dbReference type="GeneID" id="26306585"/>
<evidence type="ECO:0000313" key="2">
    <source>
        <dbReference type="Proteomes" id="UP000053758"/>
    </source>
</evidence>
<keyword evidence="2" id="KW-1185">Reference proteome</keyword>
<dbReference type="EMBL" id="DF830086">
    <property type="protein sequence ID" value="GAK67565.1"/>
    <property type="molecule type" value="Genomic_DNA"/>
</dbReference>
<dbReference type="AlphaFoldDB" id="A0A081CLL9"/>
<organism evidence="1 2">
    <name type="scientific">Pseudozyma antarctica</name>
    <name type="common">Yeast</name>
    <name type="synonym">Candida antarctica</name>
    <dbReference type="NCBI Taxonomy" id="84753"/>
    <lineage>
        <taxon>Eukaryota</taxon>
        <taxon>Fungi</taxon>
        <taxon>Dikarya</taxon>
        <taxon>Basidiomycota</taxon>
        <taxon>Ustilaginomycotina</taxon>
        <taxon>Ustilaginomycetes</taxon>
        <taxon>Ustilaginales</taxon>
        <taxon>Ustilaginaceae</taxon>
        <taxon>Moesziomyces</taxon>
    </lineage>
</organism>
<reference evidence="2" key="1">
    <citation type="journal article" date="2014" name="Genome Announc.">
        <title>Draft Genome Sequence of the Yeast Pseudozyma antarctica Type Strain JCM10317, a Producer of the Glycolipid Biosurfactants, Mannosylerythritol Lipids.</title>
        <authorList>
            <person name="Saika A."/>
            <person name="Koike H."/>
            <person name="Hori T."/>
            <person name="Fukuoka T."/>
            <person name="Sato S."/>
            <person name="Habe H."/>
            <person name="Kitamoto D."/>
            <person name="Morita T."/>
        </authorList>
    </citation>
    <scope>NUCLEOTIDE SEQUENCE [LARGE SCALE GENOMIC DNA]</scope>
    <source>
        <strain evidence="2">JCM 10317</strain>
    </source>
</reference>
<sequence length="171" mass="18318">MKAMIYVLFLGIVAMHAVGAPMNAGELTAGMDATTALAHGLEGMSLDAARGVQRAPAFLSGTGAVKEIKSVGASSLRSAAGADEAVRKMRKVRFRTAPQPATSSSANQRLRPGVDKVIQKAQLDRSQGLTKAQWQQALEDYERQTGLDLSRFNDELKDGATSQKIKQRLSF</sequence>
<proteinExistence type="predicted"/>